<keyword evidence="2" id="KW-1185">Reference proteome</keyword>
<reference evidence="1" key="1">
    <citation type="submission" date="2021-07" db="EMBL/GenBank/DDBJ databases">
        <title>Shinella sp. nov., a novel member of the genus Shinella from water.</title>
        <authorList>
            <person name="Deng Y."/>
        </authorList>
    </citation>
    <scope>NUCLEOTIDE SEQUENCE</scope>
    <source>
        <strain evidence="1">CPCC 100929</strain>
    </source>
</reference>
<sequence length="284" mass="30908">MTIVMAQKKDDQILLLADTKIGNAGETGPNVIPGRLKLVILDNTLTIGFAGNADSAGTTVRRASEALRASGEQAAIDLVRAASSDGQTDYIIAAHKPHALLLLLRRGGMLEVPDICAIGHDSPFAELMGKARTDTESLFKSDLRFRFFDCLLTNKDLGNTVGGFPVAVGASQGKHRYLAHSGFYTFKFPTLKWGEETHQDVEQVYTGDGHLTLGVMPPPVSGVPVFGAYSLQGRIGYVYSPLEAPEAFRVPLWPNGQPWEGHEQEMFAKLRQELEKHIDAVHAK</sequence>
<evidence type="ECO:0000313" key="1">
    <source>
        <dbReference type="EMBL" id="MCQ4632665.1"/>
    </source>
</evidence>
<gene>
    <name evidence="1" type="ORF">GB927_021670</name>
</gene>
<proteinExistence type="predicted"/>
<evidence type="ECO:0000313" key="2">
    <source>
        <dbReference type="Proteomes" id="UP000996601"/>
    </source>
</evidence>
<accession>A0ABT1RBU6</accession>
<name>A0ABT1RBU6_9HYPH</name>
<dbReference type="EMBL" id="WHSB02000008">
    <property type="protein sequence ID" value="MCQ4632665.1"/>
    <property type="molecule type" value="Genomic_DNA"/>
</dbReference>
<protein>
    <submittedName>
        <fullName evidence="1">Uncharacterized protein</fullName>
    </submittedName>
</protein>
<organism evidence="1 2">
    <name type="scientific">Shinella lacus</name>
    <dbReference type="NCBI Taxonomy" id="2654216"/>
    <lineage>
        <taxon>Bacteria</taxon>
        <taxon>Pseudomonadati</taxon>
        <taxon>Pseudomonadota</taxon>
        <taxon>Alphaproteobacteria</taxon>
        <taxon>Hyphomicrobiales</taxon>
        <taxon>Rhizobiaceae</taxon>
        <taxon>Shinella</taxon>
    </lineage>
</organism>
<dbReference type="RefSeq" id="WP_256119291.1">
    <property type="nucleotide sequence ID" value="NZ_WHSB02000008.1"/>
</dbReference>
<comment type="caution">
    <text evidence="1">The sequence shown here is derived from an EMBL/GenBank/DDBJ whole genome shotgun (WGS) entry which is preliminary data.</text>
</comment>
<dbReference type="Proteomes" id="UP000996601">
    <property type="component" value="Unassembled WGS sequence"/>
</dbReference>